<dbReference type="KEGG" id="cel:CELE_F58E2.4"/>
<dbReference type="PANTHER" id="PTHR23015:SF25">
    <property type="entry name" value="DUF38 DOMAIN-CONTAINING PROTEIN-RELATED"/>
    <property type="match status" value="1"/>
</dbReference>
<dbReference type="RefSeq" id="NP_500352.1">
    <property type="nucleotide sequence ID" value="NM_067951.1"/>
</dbReference>
<dbReference type="WormBase" id="F58E2.4">
    <property type="protein sequence ID" value="CE17132"/>
    <property type="gene ID" value="WBGene00019048"/>
</dbReference>
<dbReference type="Pfam" id="PF01827">
    <property type="entry name" value="FTH"/>
    <property type="match status" value="2"/>
</dbReference>
<dbReference type="Pfam" id="PF00646">
    <property type="entry name" value="F-box"/>
    <property type="match status" value="1"/>
</dbReference>
<dbReference type="InParanoid" id="Q9TYZ8"/>
<feature type="domain" description="F-box" evidence="1">
    <location>
        <begin position="331"/>
        <end position="363"/>
    </location>
</feature>
<evidence type="ECO:0000313" key="5">
    <source>
        <dbReference type="WormBase" id="F58E2.4"/>
    </source>
</evidence>
<name>Q9TYZ8_CAEEL</name>
<protein>
    <submittedName>
        <fullName evidence="3">F-box domain-containing protein</fullName>
    </submittedName>
</protein>
<feature type="domain" description="DUF38" evidence="2">
    <location>
        <begin position="492"/>
        <end position="625"/>
    </location>
</feature>
<reference evidence="3 4" key="1">
    <citation type="journal article" date="1998" name="Science">
        <title>Genome sequence of the nematode C. elegans: a platform for investigating biology.</title>
        <authorList>
            <consortium name="The C. elegans sequencing consortium"/>
            <person name="Sulson J.E."/>
            <person name="Waterston R."/>
        </authorList>
    </citation>
    <scope>NUCLEOTIDE SEQUENCE [LARGE SCALE GENOMIC DNA]</scope>
    <source>
        <strain evidence="3 4">Bristol N2</strain>
    </source>
</reference>
<feature type="domain" description="DUF38" evidence="2">
    <location>
        <begin position="118"/>
        <end position="243"/>
    </location>
</feature>
<dbReference type="STRING" id="6239.F58E2.4.1"/>
<dbReference type="OrthoDB" id="5846841at2759"/>
<dbReference type="FunCoup" id="Q9TYZ8">
    <property type="interactions" value="821"/>
</dbReference>
<dbReference type="eggNOG" id="ENOG502TIFT">
    <property type="taxonomic scope" value="Eukaryota"/>
</dbReference>
<keyword evidence="4" id="KW-1185">Reference proteome</keyword>
<dbReference type="CTD" id="186520"/>
<dbReference type="InterPro" id="IPR002900">
    <property type="entry name" value="DUF38/FTH_CAE_spp"/>
</dbReference>
<dbReference type="PIR" id="T33708">
    <property type="entry name" value="T33708"/>
</dbReference>
<dbReference type="HOGENOM" id="CLU_422264_0_0_1"/>
<dbReference type="AGR" id="WB:WBGene00019048"/>
<sequence>MANAFKLFPTRDTNYLEATYVHHDLNVVWLKLSFRVPLETLFLEYRQQGGHTLILSRQVYENILVRDTDFMSVFCNDLQAILEDSPAIERFFVELSPYYWGKEDFDKRMSAWSQSVQLYDWLVTFLDDRQEELKLKLVSLCEFTSLQILSIIRLISSNYLETIKLTFRKNDEQLESNFQEILKTKQWNNAKAAYVKGCCTPIASILHFQKATVQLDILSIDDLRVLKELATKGTLNIFKIRFHSIADSITDNSLIELFGESKHSFLWEWSINGIDNREIECIYSKTYKEFSIFYSEEYQKLGHGVPENNKSEETTLCTSEHSSKVLQNALLMKNILNHLERKDICRLQRTSRKIHESIANLKPDSKIVALEISLVKIECVTVNVFHKMGVKKLIYENVGLSNVDPTAKLITAMERHNQGVFGEEICFAHGRWQLGFSLSAFAVDLIRNLKDQKSEIQELWLDFSLTQARLRERPDKEHIKILVLATRQLLDVISSAGKTLDRQIPVKKLSIQALGHKPLLQILPLLNPVTLKTIEIQKSEVIMAKKPLNLNKVVQLDQWKNAEEVLIKSITAPGQIQHFLHFVVAEVNLESISMGDVLELKNVFQQNSNKLKKFKAFFENSDIDERIYDDQFLGFPYKRPENPSTNLPSVWFVRIPTSTVLHILYYKNRKMISFSRVSNSSVPSDALM</sequence>
<dbReference type="AlphaFoldDB" id="Q9TYZ8"/>
<dbReference type="PANTHER" id="PTHR23015">
    <property type="entry name" value="UNCHARACTERIZED C.ELEGANS PROTEIN"/>
    <property type="match status" value="1"/>
</dbReference>
<evidence type="ECO:0000313" key="4">
    <source>
        <dbReference type="Proteomes" id="UP000001940"/>
    </source>
</evidence>
<dbReference type="OMA" id="WIYAKEL"/>
<evidence type="ECO:0000259" key="2">
    <source>
        <dbReference type="Pfam" id="PF01827"/>
    </source>
</evidence>
<dbReference type="EMBL" id="BX284604">
    <property type="protein sequence ID" value="CCD64040.1"/>
    <property type="molecule type" value="Genomic_DNA"/>
</dbReference>
<proteinExistence type="predicted"/>
<dbReference type="PaxDb" id="6239-F58E2.4"/>
<dbReference type="Bgee" id="WBGene00019048">
    <property type="expression patterns" value="Expressed in adult organism and 2 other cell types or tissues"/>
</dbReference>
<dbReference type="PhylomeDB" id="Q9TYZ8"/>
<accession>Q9TYZ8</accession>
<organism evidence="3 4">
    <name type="scientific">Caenorhabditis elegans</name>
    <dbReference type="NCBI Taxonomy" id="6239"/>
    <lineage>
        <taxon>Eukaryota</taxon>
        <taxon>Metazoa</taxon>
        <taxon>Ecdysozoa</taxon>
        <taxon>Nematoda</taxon>
        <taxon>Chromadorea</taxon>
        <taxon>Rhabditida</taxon>
        <taxon>Rhabditina</taxon>
        <taxon>Rhabditomorpha</taxon>
        <taxon>Rhabditoidea</taxon>
        <taxon>Rhabditidae</taxon>
        <taxon>Peloderinae</taxon>
        <taxon>Caenorhabditis</taxon>
    </lineage>
</organism>
<evidence type="ECO:0000313" key="3">
    <source>
        <dbReference type="EMBL" id="CCD64040.1"/>
    </source>
</evidence>
<dbReference type="InterPro" id="IPR040161">
    <property type="entry name" value="FB224"/>
</dbReference>
<evidence type="ECO:0000259" key="1">
    <source>
        <dbReference type="Pfam" id="PF00646"/>
    </source>
</evidence>
<dbReference type="InterPro" id="IPR001810">
    <property type="entry name" value="F-box_dom"/>
</dbReference>
<dbReference type="UCSC" id="F58E2.4">
    <property type="organism name" value="c. elegans"/>
</dbReference>
<dbReference type="GeneID" id="186520"/>
<gene>
    <name evidence="3" type="ORF">CELE_F58E2.4</name>
    <name evidence="3 5" type="ORF">F58E2.4</name>
</gene>
<dbReference type="Proteomes" id="UP000001940">
    <property type="component" value="Chromosome IV"/>
</dbReference>